<dbReference type="SUPFAM" id="SSF47384">
    <property type="entry name" value="Homodimeric domain of signal transducing histidine kinase"/>
    <property type="match status" value="1"/>
</dbReference>
<keyword evidence="10" id="KW-0067">ATP-binding</keyword>
<comment type="subunit">
    <text evidence="14">At low DSF concentrations, interacts with RpfF.</text>
</comment>
<feature type="transmembrane region" description="Helical" evidence="19">
    <location>
        <begin position="127"/>
        <end position="149"/>
    </location>
</feature>
<dbReference type="SMART" id="SM00387">
    <property type="entry name" value="HATPase_c"/>
    <property type="match status" value="1"/>
</dbReference>
<dbReference type="InterPro" id="IPR003594">
    <property type="entry name" value="HATPase_dom"/>
</dbReference>
<keyword evidence="12" id="KW-0902">Two-component regulatory system</keyword>
<dbReference type="FunFam" id="1.10.287.130:FF:000002">
    <property type="entry name" value="Two-component osmosensing histidine kinase"/>
    <property type="match status" value="1"/>
</dbReference>
<evidence type="ECO:0000256" key="2">
    <source>
        <dbReference type="ARBA" id="ARBA00004429"/>
    </source>
</evidence>
<evidence type="ECO:0000259" key="21">
    <source>
        <dbReference type="PROSITE" id="PS50110"/>
    </source>
</evidence>
<dbReference type="InterPro" id="IPR001789">
    <property type="entry name" value="Sig_transdc_resp-reg_receiver"/>
</dbReference>
<evidence type="ECO:0000256" key="12">
    <source>
        <dbReference type="ARBA" id="ARBA00023012"/>
    </source>
</evidence>
<dbReference type="Gene3D" id="3.40.50.2300">
    <property type="match status" value="1"/>
</dbReference>
<dbReference type="SMART" id="SM00388">
    <property type="entry name" value="HisKA"/>
    <property type="match status" value="1"/>
</dbReference>
<dbReference type="Gene3D" id="1.10.287.130">
    <property type="match status" value="1"/>
</dbReference>
<evidence type="ECO:0000256" key="13">
    <source>
        <dbReference type="ARBA" id="ARBA00023136"/>
    </source>
</evidence>
<dbReference type="AlphaFoldDB" id="A0A4R2I7Q1"/>
<dbReference type="Pfam" id="PF00512">
    <property type="entry name" value="HisKA"/>
    <property type="match status" value="1"/>
</dbReference>
<reference evidence="23 24" key="1">
    <citation type="journal article" date="2015" name="Stand. Genomic Sci.">
        <title>Genomic Encyclopedia of Bacterial and Archaeal Type Strains, Phase III: the genomes of soil and plant-associated and newly described type strains.</title>
        <authorList>
            <person name="Whitman W.B."/>
            <person name="Woyke T."/>
            <person name="Klenk H.P."/>
            <person name="Zhou Y."/>
            <person name="Lilburn T.G."/>
            <person name="Beck B.J."/>
            <person name="De Vos P."/>
            <person name="Vandamme P."/>
            <person name="Eisen J.A."/>
            <person name="Garrity G."/>
            <person name="Hugenholtz P."/>
            <person name="Kyrpides N.C."/>
        </authorList>
    </citation>
    <scope>NUCLEOTIDE SEQUENCE [LARGE SCALE GENOMIC DNA]</scope>
    <source>
        <strain evidence="23 24">A3</strain>
    </source>
</reference>
<evidence type="ECO:0000256" key="17">
    <source>
        <dbReference type="PROSITE-ProRule" id="PRU00169"/>
    </source>
</evidence>
<dbReference type="GO" id="GO:0000155">
    <property type="term" value="F:phosphorelay sensor kinase activity"/>
    <property type="evidence" value="ECO:0007669"/>
    <property type="project" value="InterPro"/>
</dbReference>
<comment type="caution">
    <text evidence="23">The sequence shown here is derived from an EMBL/GenBank/DDBJ whole genome shotgun (WGS) entry which is preliminary data.</text>
</comment>
<dbReference type="PRINTS" id="PR00344">
    <property type="entry name" value="BCTRLSENSOR"/>
</dbReference>
<dbReference type="InterPro" id="IPR011006">
    <property type="entry name" value="CheY-like_superfamily"/>
</dbReference>
<keyword evidence="6" id="KW-0808">Transferase</keyword>
<dbReference type="OrthoDB" id="9797243at2"/>
<feature type="compositionally biased region" description="Basic and acidic residues" evidence="18">
    <location>
        <begin position="580"/>
        <end position="593"/>
    </location>
</feature>
<dbReference type="RefSeq" id="WP_131997861.1">
    <property type="nucleotide sequence ID" value="NZ_SLWQ01000005.1"/>
</dbReference>
<organism evidence="23 24">
    <name type="scientific">Dokdonella fugitiva</name>
    <dbReference type="NCBI Taxonomy" id="328517"/>
    <lineage>
        <taxon>Bacteria</taxon>
        <taxon>Pseudomonadati</taxon>
        <taxon>Pseudomonadota</taxon>
        <taxon>Gammaproteobacteria</taxon>
        <taxon>Lysobacterales</taxon>
        <taxon>Rhodanobacteraceae</taxon>
        <taxon>Dokdonella</taxon>
    </lineage>
</organism>
<keyword evidence="7 19" id="KW-0812">Transmembrane</keyword>
<proteinExistence type="predicted"/>
<feature type="transmembrane region" description="Helical" evidence="19">
    <location>
        <begin position="155"/>
        <end position="177"/>
    </location>
</feature>
<keyword evidence="11 19" id="KW-1133">Transmembrane helix</keyword>
<dbReference type="Gene3D" id="1.20.120.160">
    <property type="entry name" value="HPT domain"/>
    <property type="match status" value="1"/>
</dbReference>
<evidence type="ECO:0000259" key="22">
    <source>
        <dbReference type="PROSITE" id="PS50894"/>
    </source>
</evidence>
<dbReference type="Pfam" id="PF02518">
    <property type="entry name" value="HATPase_c"/>
    <property type="match status" value="1"/>
</dbReference>
<evidence type="ECO:0000256" key="8">
    <source>
        <dbReference type="ARBA" id="ARBA00022741"/>
    </source>
</evidence>
<protein>
    <recommendedName>
        <fullName evidence="15">Sensory/regulatory protein RpfC</fullName>
        <ecNumber evidence="3">2.7.13.3</ecNumber>
    </recommendedName>
</protein>
<evidence type="ECO:0000256" key="6">
    <source>
        <dbReference type="ARBA" id="ARBA00022679"/>
    </source>
</evidence>
<keyword evidence="8" id="KW-0547">Nucleotide-binding</keyword>
<evidence type="ECO:0000256" key="19">
    <source>
        <dbReference type="SAM" id="Phobius"/>
    </source>
</evidence>
<feature type="region of interest" description="Disordered" evidence="18">
    <location>
        <begin position="572"/>
        <end position="600"/>
    </location>
</feature>
<dbReference type="InterPro" id="IPR003661">
    <property type="entry name" value="HisK_dim/P_dom"/>
</dbReference>
<comment type="catalytic activity">
    <reaction evidence="1">
        <text>ATP + protein L-histidine = ADP + protein N-phospho-L-histidine.</text>
        <dbReference type="EC" id="2.7.13.3"/>
    </reaction>
</comment>
<dbReference type="CDD" id="cd16922">
    <property type="entry name" value="HATPase_EvgS-ArcB-TorS-like"/>
    <property type="match status" value="1"/>
</dbReference>
<dbReference type="PROSITE" id="PS50109">
    <property type="entry name" value="HIS_KIN"/>
    <property type="match status" value="1"/>
</dbReference>
<evidence type="ECO:0000256" key="11">
    <source>
        <dbReference type="ARBA" id="ARBA00022989"/>
    </source>
</evidence>
<dbReference type="PANTHER" id="PTHR45339">
    <property type="entry name" value="HYBRID SIGNAL TRANSDUCTION HISTIDINE KINASE J"/>
    <property type="match status" value="1"/>
</dbReference>
<evidence type="ECO:0000256" key="7">
    <source>
        <dbReference type="ARBA" id="ARBA00022692"/>
    </source>
</evidence>
<dbReference type="InterPro" id="IPR005467">
    <property type="entry name" value="His_kinase_dom"/>
</dbReference>
<evidence type="ECO:0000256" key="4">
    <source>
        <dbReference type="ARBA" id="ARBA00022475"/>
    </source>
</evidence>
<accession>A0A4R2I7Q1</accession>
<dbReference type="EMBL" id="SLWQ01000005">
    <property type="protein sequence ID" value="TCO40344.1"/>
    <property type="molecule type" value="Genomic_DNA"/>
</dbReference>
<dbReference type="InterPro" id="IPR036641">
    <property type="entry name" value="HPT_dom_sf"/>
</dbReference>
<evidence type="ECO:0000256" key="15">
    <source>
        <dbReference type="ARBA" id="ARBA00068150"/>
    </source>
</evidence>
<keyword evidence="5 17" id="KW-0597">Phosphoprotein</keyword>
<dbReference type="PROSITE" id="PS50110">
    <property type="entry name" value="RESPONSE_REGULATORY"/>
    <property type="match status" value="1"/>
</dbReference>
<sequence>MPRLLAKLRSRFQKRPDSEHEQAIVRMAIVMVFLVYLAGLVTVSGTHTATVQVALRYVMLDAVVGALILGWLIRHPGVSHPRRVLGMLTDYGSIGAIMALSGQEVSPLYVIIMWVTIGNGLRYGPTYLRAAIGLASLSFFLVIMTTPFWQQNKALSWGLLCGLVAIPMYLSSLLRALTHATEEARRANAAKSTFLANMSHEFRTPLNGIVGMSELLATTRLSTEQRECATVIQTSAKTLLGLIEDVLDISAIEVGKLRRVDLDFRLDDLLDGLRVMLQPLANGKGVLFEIRVAPGTPTSLHGDSNHLRQILINLVSNAIKFTEEGSVVVEVSQRARAEGADASSARLLFSVRDTGVGIPVEAQARIFNAFEQADSGHGRRFGGSGLGTTIARSLTELLGGRIGFESVEGEGSHFWVELPFALVTPATTGMVDPANVIAFGDPFVRHRARTRSLQLLIADDQPTNITVLQRLLEKAGHKAIAVNSGEEVLDAIEQGDFDAVIIDLHMPGVSGLDVLKQARVMQAGRTPTPFVMLSADATTSTVRQCEQAGARAFLTKPVQVARLLDTLSDIASAPTPAERPAADLEPVGRDKPRASSSPIEPEVLRELEELQLGTDFVALFVDECLRDALANIGELERTGAAARWDAFRDGCHALKGVAGNMGATQLAEAAAAAMRLGNWQLPREWRQSVRGLREHLEVARAALKGSPQHAEAERPS</sequence>
<dbReference type="Pfam" id="PF01627">
    <property type="entry name" value="Hpt"/>
    <property type="match status" value="1"/>
</dbReference>
<feature type="domain" description="Response regulatory" evidence="21">
    <location>
        <begin position="454"/>
        <end position="571"/>
    </location>
</feature>
<evidence type="ECO:0000256" key="1">
    <source>
        <dbReference type="ARBA" id="ARBA00000085"/>
    </source>
</evidence>
<evidence type="ECO:0000256" key="10">
    <source>
        <dbReference type="ARBA" id="ARBA00022840"/>
    </source>
</evidence>
<dbReference type="InterPro" id="IPR036890">
    <property type="entry name" value="HATPase_C_sf"/>
</dbReference>
<feature type="modified residue" description="Phosphohistidine" evidence="16">
    <location>
        <position position="652"/>
    </location>
</feature>
<keyword evidence="24" id="KW-1185">Reference proteome</keyword>
<keyword evidence="4" id="KW-1003">Cell membrane</keyword>
<dbReference type="SUPFAM" id="SSF52172">
    <property type="entry name" value="CheY-like"/>
    <property type="match status" value="1"/>
</dbReference>
<evidence type="ECO:0000313" key="24">
    <source>
        <dbReference type="Proteomes" id="UP000294862"/>
    </source>
</evidence>
<dbReference type="InterPro" id="IPR036097">
    <property type="entry name" value="HisK_dim/P_sf"/>
</dbReference>
<dbReference type="InterPro" id="IPR008207">
    <property type="entry name" value="Sig_transdc_His_kin_Hpt_dom"/>
</dbReference>
<evidence type="ECO:0000256" key="18">
    <source>
        <dbReference type="SAM" id="MobiDB-lite"/>
    </source>
</evidence>
<dbReference type="CDD" id="cd00082">
    <property type="entry name" value="HisKA"/>
    <property type="match status" value="1"/>
</dbReference>
<evidence type="ECO:0000256" key="3">
    <source>
        <dbReference type="ARBA" id="ARBA00012438"/>
    </source>
</evidence>
<evidence type="ECO:0000256" key="14">
    <source>
        <dbReference type="ARBA" id="ARBA00064003"/>
    </source>
</evidence>
<feature type="modified residue" description="4-aspartylphosphate" evidence="17">
    <location>
        <position position="503"/>
    </location>
</feature>
<dbReference type="SUPFAM" id="SSF55874">
    <property type="entry name" value="ATPase domain of HSP90 chaperone/DNA topoisomerase II/histidine kinase"/>
    <property type="match status" value="1"/>
</dbReference>
<dbReference type="SMART" id="SM00448">
    <property type="entry name" value="REC"/>
    <property type="match status" value="1"/>
</dbReference>
<dbReference type="EC" id="2.7.13.3" evidence="3"/>
<feature type="domain" description="HPt" evidence="22">
    <location>
        <begin position="613"/>
        <end position="713"/>
    </location>
</feature>
<dbReference type="SMART" id="SM00073">
    <property type="entry name" value="HPT"/>
    <property type="match status" value="1"/>
</dbReference>
<dbReference type="PANTHER" id="PTHR45339:SF1">
    <property type="entry name" value="HYBRID SIGNAL TRANSDUCTION HISTIDINE KINASE J"/>
    <property type="match status" value="1"/>
</dbReference>
<dbReference type="Proteomes" id="UP000294862">
    <property type="component" value="Unassembled WGS sequence"/>
</dbReference>
<keyword evidence="9 23" id="KW-0418">Kinase</keyword>
<dbReference type="GO" id="GO:0005886">
    <property type="term" value="C:plasma membrane"/>
    <property type="evidence" value="ECO:0007669"/>
    <property type="project" value="UniProtKB-SubCell"/>
</dbReference>
<dbReference type="InterPro" id="IPR004358">
    <property type="entry name" value="Sig_transdc_His_kin-like_C"/>
</dbReference>
<dbReference type="FunFam" id="3.30.565.10:FF:000010">
    <property type="entry name" value="Sensor histidine kinase RcsC"/>
    <property type="match status" value="1"/>
</dbReference>
<comment type="subcellular location">
    <subcellularLocation>
        <location evidence="2">Cell inner membrane</location>
        <topology evidence="2">Multi-pass membrane protein</topology>
    </subcellularLocation>
</comment>
<evidence type="ECO:0000313" key="23">
    <source>
        <dbReference type="EMBL" id="TCO40344.1"/>
    </source>
</evidence>
<dbReference type="PROSITE" id="PS50894">
    <property type="entry name" value="HPT"/>
    <property type="match status" value="1"/>
</dbReference>
<evidence type="ECO:0000256" key="9">
    <source>
        <dbReference type="ARBA" id="ARBA00022777"/>
    </source>
</evidence>
<dbReference type="SUPFAM" id="SSF47226">
    <property type="entry name" value="Histidine-containing phosphotransfer domain, HPT domain"/>
    <property type="match status" value="1"/>
</dbReference>
<dbReference type="GO" id="GO:0005524">
    <property type="term" value="F:ATP binding"/>
    <property type="evidence" value="ECO:0007669"/>
    <property type="project" value="UniProtKB-KW"/>
</dbReference>
<dbReference type="CDD" id="cd17546">
    <property type="entry name" value="REC_hyHK_CKI1_RcsC-like"/>
    <property type="match status" value="1"/>
</dbReference>
<feature type="transmembrane region" description="Helical" evidence="19">
    <location>
        <begin position="23"/>
        <end position="43"/>
    </location>
</feature>
<dbReference type="Gene3D" id="3.30.565.10">
    <property type="entry name" value="Histidine kinase-like ATPase, C-terminal domain"/>
    <property type="match status" value="1"/>
</dbReference>
<feature type="transmembrane region" description="Helical" evidence="19">
    <location>
        <begin position="93"/>
        <end position="115"/>
    </location>
</feature>
<dbReference type="Pfam" id="PF00072">
    <property type="entry name" value="Response_reg"/>
    <property type="match status" value="1"/>
</dbReference>
<feature type="transmembrane region" description="Helical" evidence="19">
    <location>
        <begin position="55"/>
        <end position="73"/>
    </location>
</feature>
<keyword evidence="13 19" id="KW-0472">Membrane</keyword>
<gene>
    <name evidence="23" type="ORF">EV148_105139</name>
</gene>
<evidence type="ECO:0000256" key="16">
    <source>
        <dbReference type="PROSITE-ProRule" id="PRU00110"/>
    </source>
</evidence>
<name>A0A4R2I7Q1_9GAMM</name>
<evidence type="ECO:0000256" key="5">
    <source>
        <dbReference type="ARBA" id="ARBA00022553"/>
    </source>
</evidence>
<feature type="domain" description="Histidine kinase" evidence="20">
    <location>
        <begin position="197"/>
        <end position="422"/>
    </location>
</feature>
<evidence type="ECO:0000259" key="20">
    <source>
        <dbReference type="PROSITE" id="PS50109"/>
    </source>
</evidence>